<organism evidence="2 3">
    <name type="scientific">Malus baccata</name>
    <name type="common">Siberian crab apple</name>
    <name type="synonym">Pyrus baccata</name>
    <dbReference type="NCBI Taxonomy" id="106549"/>
    <lineage>
        <taxon>Eukaryota</taxon>
        <taxon>Viridiplantae</taxon>
        <taxon>Streptophyta</taxon>
        <taxon>Embryophyta</taxon>
        <taxon>Tracheophyta</taxon>
        <taxon>Spermatophyta</taxon>
        <taxon>Magnoliopsida</taxon>
        <taxon>eudicotyledons</taxon>
        <taxon>Gunneridae</taxon>
        <taxon>Pentapetalae</taxon>
        <taxon>rosids</taxon>
        <taxon>fabids</taxon>
        <taxon>Rosales</taxon>
        <taxon>Rosaceae</taxon>
        <taxon>Amygdaloideae</taxon>
        <taxon>Maleae</taxon>
        <taxon>Malus</taxon>
    </lineage>
</organism>
<proteinExistence type="predicted"/>
<reference evidence="2 3" key="1">
    <citation type="journal article" date="2019" name="G3 (Bethesda)">
        <title>Sequencing of a Wild Apple (Malus baccata) Genome Unravels the Differences Between Cultivated and Wild Apple Species Regarding Disease Resistance and Cold Tolerance.</title>
        <authorList>
            <person name="Chen X."/>
        </authorList>
    </citation>
    <scope>NUCLEOTIDE SEQUENCE [LARGE SCALE GENOMIC DNA]</scope>
    <source>
        <strain evidence="3">cv. Shandingzi</strain>
        <tissue evidence="2">Leaves</tissue>
    </source>
</reference>
<dbReference type="EMBL" id="VIEB01000471">
    <property type="protein sequence ID" value="TQD89741.1"/>
    <property type="molecule type" value="Genomic_DNA"/>
</dbReference>
<evidence type="ECO:0000313" key="2">
    <source>
        <dbReference type="EMBL" id="TQD89741.1"/>
    </source>
</evidence>
<comment type="caution">
    <text evidence="2">The sequence shown here is derived from an EMBL/GenBank/DDBJ whole genome shotgun (WGS) entry which is preliminary data.</text>
</comment>
<sequence>MEWTGGGLTERRRVVCWRFEKRGFPDTMPAKRVHASLQDPVAGEDDDVDGEDDDGERR</sequence>
<accession>A0A540LTA9</accession>
<evidence type="ECO:0000256" key="1">
    <source>
        <dbReference type="SAM" id="MobiDB-lite"/>
    </source>
</evidence>
<gene>
    <name evidence="2" type="ORF">C1H46_024735</name>
</gene>
<keyword evidence="3" id="KW-1185">Reference proteome</keyword>
<feature type="compositionally biased region" description="Acidic residues" evidence="1">
    <location>
        <begin position="42"/>
        <end position="58"/>
    </location>
</feature>
<dbReference type="Proteomes" id="UP000315295">
    <property type="component" value="Unassembled WGS sequence"/>
</dbReference>
<name>A0A540LTA9_MALBA</name>
<protein>
    <submittedName>
        <fullName evidence="2">Uncharacterized protein</fullName>
    </submittedName>
</protein>
<evidence type="ECO:0000313" key="3">
    <source>
        <dbReference type="Proteomes" id="UP000315295"/>
    </source>
</evidence>
<dbReference type="AlphaFoldDB" id="A0A540LTA9"/>
<feature type="region of interest" description="Disordered" evidence="1">
    <location>
        <begin position="28"/>
        <end position="58"/>
    </location>
</feature>